<evidence type="ECO:0000313" key="3">
    <source>
        <dbReference type="EMBL" id="CAB1208545.1"/>
    </source>
</evidence>
<dbReference type="AlphaFoldDB" id="A0A811G6E3"/>
<comment type="caution">
    <text evidence="3">The sequence shown here is derived from an EMBL/GenBank/DDBJ whole genome shotgun (WGS) entry which is preliminary data.</text>
</comment>
<keyword evidence="2" id="KW-0732">Signal</keyword>
<accession>A0A811G6E3</accession>
<evidence type="ECO:0008006" key="5">
    <source>
        <dbReference type="Google" id="ProtNLM"/>
    </source>
</evidence>
<organism evidence="3 4">
    <name type="scientific">Acinetobacter bouvetii</name>
    <dbReference type="NCBI Taxonomy" id="202951"/>
    <lineage>
        <taxon>Bacteria</taxon>
        <taxon>Pseudomonadati</taxon>
        <taxon>Pseudomonadota</taxon>
        <taxon>Gammaproteobacteria</taxon>
        <taxon>Moraxellales</taxon>
        <taxon>Moraxellaceae</taxon>
        <taxon>Acinetobacter</taxon>
    </lineage>
</organism>
<evidence type="ECO:0000256" key="1">
    <source>
        <dbReference type="SAM" id="MobiDB-lite"/>
    </source>
</evidence>
<evidence type="ECO:0000256" key="2">
    <source>
        <dbReference type="SAM" id="SignalP"/>
    </source>
</evidence>
<reference evidence="3 4" key="1">
    <citation type="submission" date="2020-02" db="EMBL/GenBank/DDBJ databases">
        <authorList>
            <person name="Chaudhuri R."/>
        </authorList>
    </citation>
    <scope>NUCLEOTIDE SEQUENCE [LARGE SCALE GENOMIC DNA]</scope>
    <source>
        <strain evidence="3">SFB21</strain>
    </source>
</reference>
<feature type="region of interest" description="Disordered" evidence="1">
    <location>
        <begin position="211"/>
        <end position="239"/>
    </location>
</feature>
<name>A0A811G6E3_9GAMM</name>
<dbReference type="Proteomes" id="UP000489961">
    <property type="component" value="Unassembled WGS sequence"/>
</dbReference>
<proteinExistence type="predicted"/>
<protein>
    <recommendedName>
        <fullName evidence="5">LPP20 lipoprotein</fullName>
    </recommendedName>
</protein>
<gene>
    <name evidence="3" type="ORF">SFB21_0479</name>
</gene>
<feature type="chain" id="PRO_5032784784" description="LPP20 lipoprotein" evidence="2">
    <location>
        <begin position="21"/>
        <end position="502"/>
    </location>
</feature>
<evidence type="ECO:0000313" key="4">
    <source>
        <dbReference type="Proteomes" id="UP000489961"/>
    </source>
</evidence>
<sequence length="502" mass="54811">MMKKTILALMCAFAGQFTYAEIIKVNGEGTATIVKKDPNGTRNQAFNNAKMDAVIAMIKKINGPQAMVDAQQHLDEIVKQVDSTYIINRGSSTQGNNELVTQVSLEMDDQEFRSILNDLGLAKKNSRTSPIMIVMDEYFGVPKDNAKPVKEFTSYFSDRSYSYDEDASYKASESAKASASDSYSSKGRSSAASGYAYGNYYGAGAGISARSASHNNSGKSSSSTSYNASESAKYSQSERQNDIQSFVKYVEYQTPSTKAERDNQTLNSIASSASRYDLRLLDSDRFRSQYLNGRSMTIQQLMSDAELNKLVTAARKEKADWFMAGSSYIYDRGRSQATGQFVCDGAVSFKIYSVDDSTLMGGETRTESSTGATTDSCRTNVAKKLGELAISQVGPQILGYAKNRSMYGKEITIFVKSVSGNVSSRLGDDLYIALDEMEGAENIDIRTQDGKLVEMTMTYKGEKPMSAELAKALRKVNPTLSSAERLQAGNTITLCIGGTQCK</sequence>
<feature type="signal peptide" evidence="2">
    <location>
        <begin position="1"/>
        <end position="20"/>
    </location>
</feature>
<feature type="compositionally biased region" description="Low complexity" evidence="1">
    <location>
        <begin position="211"/>
        <end position="232"/>
    </location>
</feature>
<dbReference type="EMBL" id="CADDTS010000007">
    <property type="protein sequence ID" value="CAB1208545.1"/>
    <property type="molecule type" value="Genomic_DNA"/>
</dbReference>